<dbReference type="Proteomes" id="UP000823895">
    <property type="component" value="Unassembled WGS sequence"/>
</dbReference>
<dbReference type="InterPro" id="IPR013324">
    <property type="entry name" value="RNA_pol_sigma_r3/r4-like"/>
</dbReference>
<proteinExistence type="predicted"/>
<dbReference type="GO" id="GO:0003677">
    <property type="term" value="F:DNA binding"/>
    <property type="evidence" value="ECO:0007669"/>
    <property type="project" value="InterPro"/>
</dbReference>
<organism evidence="2 3">
    <name type="scientific">Candidatus Mediterraneibacter gallistercoris</name>
    <dbReference type="NCBI Taxonomy" id="2838671"/>
    <lineage>
        <taxon>Bacteria</taxon>
        <taxon>Bacillati</taxon>
        <taxon>Bacillota</taxon>
        <taxon>Clostridia</taxon>
        <taxon>Lachnospirales</taxon>
        <taxon>Lachnospiraceae</taxon>
        <taxon>Mediterraneibacter</taxon>
    </lineage>
</organism>
<reference evidence="2" key="2">
    <citation type="submission" date="2021-04" db="EMBL/GenBank/DDBJ databases">
        <authorList>
            <person name="Gilroy R."/>
        </authorList>
    </citation>
    <scope>NUCLEOTIDE SEQUENCE</scope>
    <source>
        <strain evidence="2">CHK165-2605</strain>
    </source>
</reference>
<accession>A0A9D2P527</accession>
<dbReference type="InterPro" id="IPR016177">
    <property type="entry name" value="DNA-bd_dom_sf"/>
</dbReference>
<dbReference type="EMBL" id="DWWI01000157">
    <property type="protein sequence ID" value="HJC43481.1"/>
    <property type="molecule type" value="Genomic_DNA"/>
</dbReference>
<feature type="compositionally biased region" description="Basic and acidic residues" evidence="1">
    <location>
        <begin position="154"/>
        <end position="174"/>
    </location>
</feature>
<protein>
    <recommendedName>
        <fullName evidence="4">AP2/ERF domain-containing protein</fullName>
    </recommendedName>
</protein>
<gene>
    <name evidence="2" type="ORF">H9756_07365</name>
</gene>
<dbReference type="SUPFAM" id="SSF54171">
    <property type="entry name" value="DNA-binding domain"/>
    <property type="match status" value="1"/>
</dbReference>
<reference evidence="2" key="1">
    <citation type="journal article" date="2021" name="PeerJ">
        <title>Extensive microbial diversity within the chicken gut microbiome revealed by metagenomics and culture.</title>
        <authorList>
            <person name="Gilroy R."/>
            <person name="Ravi A."/>
            <person name="Getino M."/>
            <person name="Pursley I."/>
            <person name="Horton D.L."/>
            <person name="Alikhan N.F."/>
            <person name="Baker D."/>
            <person name="Gharbi K."/>
            <person name="Hall N."/>
            <person name="Watson M."/>
            <person name="Adriaenssens E.M."/>
            <person name="Foster-Nyarko E."/>
            <person name="Jarju S."/>
            <person name="Secka A."/>
            <person name="Antonio M."/>
            <person name="Oren A."/>
            <person name="Chaudhuri R.R."/>
            <person name="La Ragione R."/>
            <person name="Hildebrand F."/>
            <person name="Pallen M.J."/>
        </authorList>
    </citation>
    <scope>NUCLEOTIDE SEQUENCE</scope>
    <source>
        <strain evidence="2">CHK165-2605</strain>
    </source>
</reference>
<evidence type="ECO:0008006" key="4">
    <source>
        <dbReference type="Google" id="ProtNLM"/>
    </source>
</evidence>
<evidence type="ECO:0000256" key="1">
    <source>
        <dbReference type="SAM" id="MobiDB-lite"/>
    </source>
</evidence>
<dbReference type="SUPFAM" id="SSF88659">
    <property type="entry name" value="Sigma3 and sigma4 domains of RNA polymerase sigma factors"/>
    <property type="match status" value="1"/>
</dbReference>
<name>A0A9D2P527_9FIRM</name>
<comment type="caution">
    <text evidence="2">The sequence shown here is derived from an EMBL/GenBank/DDBJ whole genome shotgun (WGS) entry which is preliminary data.</text>
</comment>
<dbReference type="AlphaFoldDB" id="A0A9D2P527"/>
<feature type="region of interest" description="Disordered" evidence="1">
    <location>
        <begin position="154"/>
        <end position="189"/>
    </location>
</feature>
<sequence>MSTKSSGHVGVAWHKGINKWIAYINIGGHRTYLGNFENLEDAISAREKAESNFVRPKGKIASEKEQRLADAERERSHYKNADMSKLSVDQRAYLLDYLNGMRAQDIADKYGVNKPVVYSRIREAKRLIDTGFAHRPEEITNRKKYARKYYQEHKEQIKEQASKYAAEHPDEVRQTQKQSYKQNRKQRIEYMKQYNKHYYQKNRDRILARAKERRQKRLNDTPEQ</sequence>
<evidence type="ECO:0000313" key="2">
    <source>
        <dbReference type="EMBL" id="HJC43481.1"/>
    </source>
</evidence>
<evidence type="ECO:0000313" key="3">
    <source>
        <dbReference type="Proteomes" id="UP000823895"/>
    </source>
</evidence>